<dbReference type="Proteomes" id="UP000237344">
    <property type="component" value="Unassembled WGS sequence"/>
</dbReference>
<name>A0A2S3W4D6_9PROT</name>
<proteinExistence type="inferred from homology"/>
<keyword evidence="2 4" id="KW-0560">Oxidoreductase</keyword>
<feature type="domain" description="D-isomer specific 2-hydroxyacid dehydrogenase NAD-binding" evidence="6">
    <location>
        <begin position="114"/>
        <end position="291"/>
    </location>
</feature>
<dbReference type="InterPro" id="IPR006140">
    <property type="entry name" value="D-isomer_DH_NAD-bd"/>
</dbReference>
<evidence type="ECO:0000313" key="8">
    <source>
        <dbReference type="Proteomes" id="UP000237344"/>
    </source>
</evidence>
<dbReference type="InterPro" id="IPR050223">
    <property type="entry name" value="D-isomer_2-hydroxyacid_DH"/>
</dbReference>
<dbReference type="GO" id="GO:0030267">
    <property type="term" value="F:glyoxylate reductase (NADPH) activity"/>
    <property type="evidence" value="ECO:0007669"/>
    <property type="project" value="UniProtKB-EC"/>
</dbReference>
<dbReference type="Gene3D" id="3.40.50.720">
    <property type="entry name" value="NAD(P)-binding Rossmann-like Domain"/>
    <property type="match status" value="2"/>
</dbReference>
<evidence type="ECO:0000313" key="7">
    <source>
        <dbReference type="EMBL" id="POF63433.1"/>
    </source>
</evidence>
<dbReference type="InterPro" id="IPR036291">
    <property type="entry name" value="NAD(P)-bd_dom_sf"/>
</dbReference>
<evidence type="ECO:0000256" key="2">
    <source>
        <dbReference type="ARBA" id="ARBA00023002"/>
    </source>
</evidence>
<evidence type="ECO:0000256" key="1">
    <source>
        <dbReference type="ARBA" id="ARBA00005854"/>
    </source>
</evidence>
<dbReference type="Pfam" id="PF02826">
    <property type="entry name" value="2-Hacid_dh_C"/>
    <property type="match status" value="1"/>
</dbReference>
<dbReference type="InterPro" id="IPR006139">
    <property type="entry name" value="D-isomer_2_OHA_DH_cat_dom"/>
</dbReference>
<comment type="caution">
    <text evidence="7">The sequence shown here is derived from an EMBL/GenBank/DDBJ whole genome shotgun (WGS) entry which is preliminary data.</text>
</comment>
<gene>
    <name evidence="7" type="primary">ghrB</name>
    <name evidence="7" type="ORF">KMAL_09890</name>
</gene>
<dbReference type="PROSITE" id="PS00670">
    <property type="entry name" value="D_2_HYDROXYACID_DH_2"/>
    <property type="match status" value="1"/>
</dbReference>
<dbReference type="InterPro" id="IPR029753">
    <property type="entry name" value="D-isomer_DH_CS"/>
</dbReference>
<dbReference type="GO" id="GO:0005829">
    <property type="term" value="C:cytosol"/>
    <property type="evidence" value="ECO:0007669"/>
    <property type="project" value="TreeGrafter"/>
</dbReference>
<dbReference type="GO" id="GO:0016618">
    <property type="term" value="F:hydroxypyruvate reductase [NAD(P)H] activity"/>
    <property type="evidence" value="ECO:0007669"/>
    <property type="project" value="TreeGrafter"/>
</dbReference>
<dbReference type="SUPFAM" id="SSF51735">
    <property type="entry name" value="NAD(P)-binding Rossmann-fold domains"/>
    <property type="match status" value="1"/>
</dbReference>
<keyword evidence="7" id="KW-0670">Pyruvate</keyword>
<sequence length="324" mass="34617">MAPPRPRLLLGQRQTPAVMARLQRDFTLFGVPETQMTSAELVAAARAFEPDAIMVSTSLPVRAADVAQLPPCVRVIATVSVGTDHLDIPAILGRGIALSNTPDVLTDCNADLALMLILAASRRAAEYLDLMKKGWGRGLAMDEMLGCRVTGKTLGIIGMGRIGRAVAQRARGFGMKILYSNRRRLGADDEQGARYFATPEEMLPHCDILSLHLPASAASDGMINARMLSLLPRGAIFINAARGALVDEDALIAALRDGHIAAAGLDVFRNEPSPDRRLLDLPNVFATPHIGSATMETRTDMGMLAVDNIEAALANRPLPTPVTA</sequence>
<dbReference type="CDD" id="cd05301">
    <property type="entry name" value="GDH"/>
    <property type="match status" value="1"/>
</dbReference>
<keyword evidence="3" id="KW-0520">NAD</keyword>
<evidence type="ECO:0000256" key="3">
    <source>
        <dbReference type="ARBA" id="ARBA00023027"/>
    </source>
</evidence>
<dbReference type="PROSITE" id="PS00671">
    <property type="entry name" value="D_2_HYDROXYACID_DH_3"/>
    <property type="match status" value="1"/>
</dbReference>
<feature type="domain" description="D-isomer specific 2-hydroxyacid dehydrogenase catalytic" evidence="5">
    <location>
        <begin position="19"/>
        <end position="322"/>
    </location>
</feature>
<dbReference type="AlphaFoldDB" id="A0A2S3W4D6"/>
<organism evidence="7 8">
    <name type="scientific">Novacetimonas maltaceti</name>
    <dbReference type="NCBI Taxonomy" id="1203393"/>
    <lineage>
        <taxon>Bacteria</taxon>
        <taxon>Pseudomonadati</taxon>
        <taxon>Pseudomonadota</taxon>
        <taxon>Alphaproteobacteria</taxon>
        <taxon>Acetobacterales</taxon>
        <taxon>Acetobacteraceae</taxon>
        <taxon>Novacetimonas</taxon>
    </lineage>
</organism>
<keyword evidence="8" id="KW-1185">Reference proteome</keyword>
<evidence type="ECO:0000259" key="5">
    <source>
        <dbReference type="Pfam" id="PF00389"/>
    </source>
</evidence>
<dbReference type="EMBL" id="POTC01000008">
    <property type="protein sequence ID" value="POF63433.1"/>
    <property type="molecule type" value="Genomic_DNA"/>
</dbReference>
<evidence type="ECO:0000256" key="4">
    <source>
        <dbReference type="RuleBase" id="RU003719"/>
    </source>
</evidence>
<dbReference type="GO" id="GO:0051287">
    <property type="term" value="F:NAD binding"/>
    <property type="evidence" value="ECO:0007669"/>
    <property type="project" value="InterPro"/>
</dbReference>
<comment type="similarity">
    <text evidence="1 4">Belongs to the D-isomer specific 2-hydroxyacid dehydrogenase family.</text>
</comment>
<accession>A0A2S3W4D6</accession>
<reference evidence="7 8" key="1">
    <citation type="submission" date="2018-01" db="EMBL/GenBank/DDBJ databases">
        <title>Draft Genome Sequence of Komagataeibacter maltaceti LMG 1529, a Vinegar Producing Acetic Acid Bacterium Isolated from Malt Vinegar Brewery Acetifiers.</title>
        <authorList>
            <person name="Zhang Q."/>
            <person name="Hollensteiner J."/>
            <person name="Poehlein A."/>
            <person name="Daniel R."/>
        </authorList>
    </citation>
    <scope>NUCLEOTIDE SEQUENCE [LARGE SCALE GENOMIC DNA]</scope>
    <source>
        <strain evidence="7 8">LMG 1529</strain>
    </source>
</reference>
<dbReference type="PANTHER" id="PTHR10996">
    <property type="entry name" value="2-HYDROXYACID DEHYDROGENASE-RELATED"/>
    <property type="match status" value="1"/>
</dbReference>
<dbReference type="RefSeq" id="WP_110094637.1">
    <property type="nucleotide sequence ID" value="NZ_NKUE01000006.1"/>
</dbReference>
<dbReference type="OrthoDB" id="9793626at2"/>
<dbReference type="FunFam" id="3.40.50.720:FF:000203">
    <property type="entry name" value="D-3-phosphoglycerate dehydrogenase (SerA)"/>
    <property type="match status" value="1"/>
</dbReference>
<dbReference type="EC" id="1.1.1.79" evidence="7"/>
<protein>
    <submittedName>
        <fullName evidence="7">Glyoxylate/hydroxypyruvate reductase B</fullName>
        <ecNumber evidence="7">1.1.1.79</ecNumber>
    </submittedName>
</protein>
<evidence type="ECO:0000259" key="6">
    <source>
        <dbReference type="Pfam" id="PF02826"/>
    </source>
</evidence>
<dbReference type="PANTHER" id="PTHR10996:SF283">
    <property type="entry name" value="GLYOXYLATE_HYDROXYPYRUVATE REDUCTASE B"/>
    <property type="match status" value="1"/>
</dbReference>
<dbReference type="SUPFAM" id="SSF52283">
    <property type="entry name" value="Formate/glycerate dehydrogenase catalytic domain-like"/>
    <property type="match status" value="1"/>
</dbReference>
<dbReference type="Pfam" id="PF00389">
    <property type="entry name" value="2-Hacid_dh"/>
    <property type="match status" value="1"/>
</dbReference>